<dbReference type="SUPFAM" id="SSF55729">
    <property type="entry name" value="Acyl-CoA N-acyltransferases (Nat)"/>
    <property type="match status" value="1"/>
</dbReference>
<keyword evidence="2" id="KW-0012">Acyltransferase</keyword>
<dbReference type="Pfam" id="PF00583">
    <property type="entry name" value="Acetyltransf_1"/>
    <property type="match status" value="1"/>
</dbReference>
<keyword evidence="5" id="KW-1185">Reference proteome</keyword>
<proteinExistence type="predicted"/>
<dbReference type="EMBL" id="KV454431">
    <property type="protein sequence ID" value="ODQ79952.1"/>
    <property type="molecule type" value="Genomic_DNA"/>
</dbReference>
<dbReference type="GO" id="GO:0031416">
    <property type="term" value="C:NatB complex"/>
    <property type="evidence" value="ECO:0007669"/>
    <property type="project" value="EnsemblFungi"/>
</dbReference>
<reference evidence="5" key="1">
    <citation type="submission" date="2016-05" db="EMBL/GenBank/DDBJ databases">
        <title>Comparative genomics of biotechnologically important yeasts.</title>
        <authorList>
            <consortium name="DOE Joint Genome Institute"/>
            <person name="Riley R."/>
            <person name="Haridas S."/>
            <person name="Wolfe K.H."/>
            <person name="Lopes M.R."/>
            <person name="Hittinger C.T."/>
            <person name="Goker M."/>
            <person name="Salamov A."/>
            <person name="Wisecaver J."/>
            <person name="Long T.M."/>
            <person name="Aerts A.L."/>
            <person name="Barry K."/>
            <person name="Choi C."/>
            <person name="Clum A."/>
            <person name="Coughlan A.Y."/>
            <person name="Deshpande S."/>
            <person name="Douglass A.P."/>
            <person name="Hanson S.J."/>
            <person name="Klenk H.-P."/>
            <person name="Labutti K."/>
            <person name="Lapidus A."/>
            <person name="Lindquist E."/>
            <person name="Lipzen A."/>
            <person name="Meier-Kolthoff J.P."/>
            <person name="Ohm R.A."/>
            <person name="Otillar R.P."/>
            <person name="Pangilinan J."/>
            <person name="Peng Y."/>
            <person name="Rokas A."/>
            <person name="Rosa C.A."/>
            <person name="Scheuner C."/>
            <person name="Sibirny A.A."/>
            <person name="Slot J.C."/>
            <person name="Stielow J.B."/>
            <person name="Sun H."/>
            <person name="Kurtzman C.P."/>
            <person name="Blackwell M."/>
            <person name="Grigoriev I.V."/>
            <person name="Jeffries T.W."/>
        </authorList>
    </citation>
    <scope>NUCLEOTIDE SEQUENCE [LARGE SCALE GENOMIC DNA]</scope>
    <source>
        <strain evidence="5">NRRL Y-12698</strain>
    </source>
</reference>
<gene>
    <name evidence="4" type="ORF">BABINDRAFT_161614</name>
</gene>
<dbReference type="FunFam" id="3.40.630.30:FF:000065">
    <property type="entry name" value="N-terminal acetyltransferase complex ARD1 subunit homolog"/>
    <property type="match status" value="1"/>
</dbReference>
<evidence type="ECO:0000259" key="3">
    <source>
        <dbReference type="PROSITE" id="PS51186"/>
    </source>
</evidence>
<name>A0A1E3QSF6_9ASCO</name>
<evidence type="ECO:0000256" key="2">
    <source>
        <dbReference type="ARBA" id="ARBA00023315"/>
    </source>
</evidence>
<keyword evidence="1" id="KW-0808">Transferase</keyword>
<dbReference type="OrthoDB" id="10264728at2759"/>
<organism evidence="4 5">
    <name type="scientific">Babjeviella inositovora NRRL Y-12698</name>
    <dbReference type="NCBI Taxonomy" id="984486"/>
    <lineage>
        <taxon>Eukaryota</taxon>
        <taxon>Fungi</taxon>
        <taxon>Dikarya</taxon>
        <taxon>Ascomycota</taxon>
        <taxon>Saccharomycotina</taxon>
        <taxon>Pichiomycetes</taxon>
        <taxon>Serinales incertae sedis</taxon>
        <taxon>Babjeviella</taxon>
    </lineage>
</organism>
<dbReference type="STRING" id="984486.A0A1E3QSF6"/>
<dbReference type="Gene3D" id="3.40.630.30">
    <property type="match status" value="1"/>
</dbReference>
<evidence type="ECO:0000313" key="5">
    <source>
        <dbReference type="Proteomes" id="UP000094336"/>
    </source>
</evidence>
<dbReference type="AlphaFoldDB" id="A0A1E3QSF6"/>
<feature type="domain" description="N-acetyltransferase" evidence="3">
    <location>
        <begin position="2"/>
        <end position="170"/>
    </location>
</feature>
<protein>
    <recommendedName>
        <fullName evidence="3">N-acetyltransferase domain-containing protein</fullName>
    </recommendedName>
</protein>
<dbReference type="PANTHER" id="PTHR45910">
    <property type="entry name" value="N-ALPHA-ACETYLTRANSFERASE 20"/>
    <property type="match status" value="1"/>
</dbReference>
<accession>A0A1E3QSF6</accession>
<dbReference type="PANTHER" id="PTHR45910:SF1">
    <property type="entry name" value="N-ALPHA-ACETYLTRANSFERASE 20"/>
    <property type="match status" value="1"/>
</dbReference>
<dbReference type="PROSITE" id="PS51186">
    <property type="entry name" value="GNAT"/>
    <property type="match status" value="1"/>
</dbReference>
<dbReference type="GeneID" id="30146765"/>
<dbReference type="InterPro" id="IPR000182">
    <property type="entry name" value="GNAT_dom"/>
</dbReference>
<evidence type="ECO:0000256" key="1">
    <source>
        <dbReference type="ARBA" id="ARBA00022679"/>
    </source>
</evidence>
<dbReference type="RefSeq" id="XP_018985280.1">
    <property type="nucleotide sequence ID" value="XM_019128912.1"/>
</dbReference>
<dbReference type="GO" id="GO:0000001">
    <property type="term" value="P:mitochondrion inheritance"/>
    <property type="evidence" value="ECO:0007669"/>
    <property type="project" value="EnsemblFungi"/>
</dbReference>
<dbReference type="InterPro" id="IPR016181">
    <property type="entry name" value="Acyl_CoA_acyltransferase"/>
</dbReference>
<dbReference type="GO" id="GO:0036503">
    <property type="term" value="P:ERAD pathway"/>
    <property type="evidence" value="ECO:0007669"/>
    <property type="project" value="EnsemblFungi"/>
</dbReference>
<dbReference type="Proteomes" id="UP000094336">
    <property type="component" value="Unassembled WGS sequence"/>
</dbReference>
<dbReference type="GO" id="GO:0004596">
    <property type="term" value="F:protein-N-terminal amino-acid acetyltransferase activity"/>
    <property type="evidence" value="ECO:0007669"/>
    <property type="project" value="EnsemblFungi"/>
</dbReference>
<dbReference type="GO" id="GO:0032956">
    <property type="term" value="P:regulation of actin cytoskeleton organization"/>
    <property type="evidence" value="ECO:0007669"/>
    <property type="project" value="EnsemblFungi"/>
</dbReference>
<sequence>MTSIKPFQATDIFELNPINLDPLTENFQPAFYLQYLTEWPSLFFKSTEITAPAAAPTDVCSGYMMGKTEGSGINWHTHITAVTVNSHYRRLGLASYLCLYLQESTSVEPHNAYFVDLFVRVTNKLAINLYEKLGYSIYRRVVGYYGSSYPSDRNKLDDASDGFDMRLSLPRDVKKETVRENGHKVYVLPDEVKF</sequence>
<evidence type="ECO:0000313" key="4">
    <source>
        <dbReference type="EMBL" id="ODQ79952.1"/>
    </source>
</evidence>
<dbReference type="InterPro" id="IPR051646">
    <property type="entry name" value="NatB_acetyltransferase_subunit"/>
</dbReference>